<evidence type="ECO:0000256" key="9">
    <source>
        <dbReference type="HAMAP-Rule" id="MF_00147"/>
    </source>
</evidence>
<dbReference type="Gene3D" id="3.20.20.70">
    <property type="entry name" value="Aldolase class I"/>
    <property type="match status" value="1"/>
</dbReference>
<evidence type="ECO:0000256" key="10">
    <source>
        <dbReference type="RuleBase" id="RU363013"/>
    </source>
</evidence>
<feature type="binding site" evidence="9">
    <location>
        <begin position="9"/>
        <end position="11"/>
    </location>
    <ligand>
        <name>substrate</name>
    </ligand>
</feature>
<dbReference type="PATRIC" id="fig|35806.4.peg.2210"/>
<dbReference type="CDD" id="cd00311">
    <property type="entry name" value="TIM"/>
    <property type="match status" value="1"/>
</dbReference>
<dbReference type="eggNOG" id="COG0149">
    <property type="taxonomic scope" value="Bacteria"/>
</dbReference>
<comment type="pathway">
    <text evidence="2 9 10">Carbohydrate degradation; glycolysis; D-glyceraldehyde 3-phosphate from glycerone phosphate: step 1/1.</text>
</comment>
<dbReference type="KEGG" id="rsu:NHU_02146"/>
<comment type="catalytic activity">
    <reaction evidence="9 10">
        <text>D-glyceraldehyde 3-phosphate = dihydroxyacetone phosphate</text>
        <dbReference type="Rhea" id="RHEA:18585"/>
        <dbReference type="ChEBI" id="CHEBI:57642"/>
        <dbReference type="ChEBI" id="CHEBI:59776"/>
        <dbReference type="EC" id="5.3.1.1"/>
    </reaction>
</comment>
<evidence type="ECO:0000256" key="4">
    <source>
        <dbReference type="ARBA" id="ARBA00007422"/>
    </source>
</evidence>
<gene>
    <name evidence="9 11" type="primary">tpiA</name>
    <name evidence="11" type="ORF">NHU_02146</name>
</gene>
<dbReference type="UniPathway" id="UPA00109">
    <property type="reaction ID" value="UER00189"/>
</dbReference>
<keyword evidence="6 9" id="KW-0963">Cytoplasm</keyword>
<accession>A0A0D6B371</accession>
<sequence length="252" mass="25066">MRRKLAAGNWKMNGLSGSLGEAVALAATHSAPGVDILLCPPTTLLDRMADAVHGSKVAVGGQDCHPAVSGAHTGDISAEMLADAGAGYVILGHSERRADHGESDALIRAKTEAALAAGLVAVVCVGETEAQRDAGETLAVVGAQLAGSLPDDGVTGDSVVVAYEPVWAIGTGRVPTLEQIAEVHDSLRAALSARYGAAADAIRLLYGGSVKPGNAAEIFATSNVDGALVGGASLTAADFSAIIAALEAAPAA</sequence>
<comment type="function">
    <text evidence="9">Involved in the gluconeogenesis. Catalyzes stereospecifically the conversion of dihydroxyacetone phosphate (DHAP) to D-glyceraldehyde-3-phosphate (G3P).</text>
</comment>
<dbReference type="GO" id="GO:0019563">
    <property type="term" value="P:glycerol catabolic process"/>
    <property type="evidence" value="ECO:0007669"/>
    <property type="project" value="TreeGrafter"/>
</dbReference>
<comment type="similarity">
    <text evidence="4 9 10">Belongs to the triosephosphate isomerase family.</text>
</comment>
<dbReference type="EMBL" id="AP014800">
    <property type="protein sequence ID" value="BAQ69300.1"/>
    <property type="molecule type" value="Genomic_DNA"/>
</dbReference>
<evidence type="ECO:0000313" key="12">
    <source>
        <dbReference type="Proteomes" id="UP000064912"/>
    </source>
</evidence>
<organism evidence="11 12">
    <name type="scientific">Rhodovulum sulfidophilum</name>
    <name type="common">Rhodobacter sulfidophilus</name>
    <dbReference type="NCBI Taxonomy" id="35806"/>
    <lineage>
        <taxon>Bacteria</taxon>
        <taxon>Pseudomonadati</taxon>
        <taxon>Pseudomonadota</taxon>
        <taxon>Alphaproteobacteria</taxon>
        <taxon>Rhodobacterales</taxon>
        <taxon>Paracoccaceae</taxon>
        <taxon>Rhodovulum</taxon>
    </lineage>
</organism>
<dbReference type="Proteomes" id="UP000064912">
    <property type="component" value="Chromosome"/>
</dbReference>
<keyword evidence="8 9" id="KW-0413">Isomerase</keyword>
<evidence type="ECO:0000313" key="11">
    <source>
        <dbReference type="EMBL" id="BAQ69300.1"/>
    </source>
</evidence>
<comment type="subcellular location">
    <subcellularLocation>
        <location evidence="9 10">Cytoplasm</location>
    </subcellularLocation>
</comment>
<dbReference type="InterPro" id="IPR013785">
    <property type="entry name" value="Aldolase_TIM"/>
</dbReference>
<dbReference type="GO" id="GO:0046166">
    <property type="term" value="P:glyceraldehyde-3-phosphate biosynthetic process"/>
    <property type="evidence" value="ECO:0007669"/>
    <property type="project" value="TreeGrafter"/>
</dbReference>
<comment type="catalytic activity">
    <reaction evidence="1">
        <text>L-erythrulose 1-phosphate = D-erythrulose 4-phosphate</text>
        <dbReference type="Rhea" id="RHEA:49588"/>
        <dbReference type="ChEBI" id="CHEBI:58002"/>
        <dbReference type="ChEBI" id="CHEBI:90796"/>
        <dbReference type="EC" id="5.3.1.33"/>
    </reaction>
</comment>
<dbReference type="AlphaFoldDB" id="A0A0D6B371"/>
<dbReference type="GO" id="GO:0005829">
    <property type="term" value="C:cytosol"/>
    <property type="evidence" value="ECO:0007669"/>
    <property type="project" value="TreeGrafter"/>
</dbReference>
<proteinExistence type="inferred from homology"/>
<dbReference type="PROSITE" id="PS00171">
    <property type="entry name" value="TIM_1"/>
    <property type="match status" value="1"/>
</dbReference>
<feature type="binding site" evidence="9">
    <location>
        <begin position="230"/>
        <end position="231"/>
    </location>
    <ligand>
        <name>substrate</name>
    </ligand>
</feature>
<evidence type="ECO:0000256" key="3">
    <source>
        <dbReference type="ARBA" id="ARBA00004939"/>
    </source>
</evidence>
<keyword evidence="5 9" id="KW-0312">Gluconeogenesis</keyword>
<feature type="binding site" evidence="9">
    <location>
        <position position="209"/>
    </location>
    <ligand>
        <name>substrate</name>
    </ligand>
</feature>
<dbReference type="UniPathway" id="UPA01066"/>
<dbReference type="HAMAP" id="MF_00147_B">
    <property type="entry name" value="TIM_B"/>
    <property type="match status" value="1"/>
</dbReference>
<feature type="binding site" evidence="9">
    <location>
        <position position="170"/>
    </location>
    <ligand>
        <name>substrate</name>
    </ligand>
</feature>
<dbReference type="Pfam" id="PF00121">
    <property type="entry name" value="TIM"/>
    <property type="match status" value="1"/>
</dbReference>
<comment type="pathway">
    <text evidence="9 10">Carbohydrate biosynthesis; gluconeogenesis.</text>
</comment>
<protein>
    <recommendedName>
        <fullName evidence="9 10">Triosephosphate isomerase</fullName>
        <shortName evidence="9">TIM</shortName>
        <shortName evidence="9">TPI</shortName>
        <ecNumber evidence="9 10">5.3.1.1</ecNumber>
    </recommendedName>
    <alternativeName>
        <fullName evidence="9">Triose-phosphate isomerase</fullName>
    </alternativeName>
</protein>
<dbReference type="InterPro" id="IPR035990">
    <property type="entry name" value="TIM_sf"/>
</dbReference>
<comment type="pathway">
    <text evidence="3">Carbohydrate metabolism; erythritol degradation.</text>
</comment>
<comment type="subunit">
    <text evidence="9 10">Homodimer.</text>
</comment>
<evidence type="ECO:0000256" key="8">
    <source>
        <dbReference type="ARBA" id="ARBA00023235"/>
    </source>
</evidence>
<dbReference type="GO" id="GO:0006094">
    <property type="term" value="P:gluconeogenesis"/>
    <property type="evidence" value="ECO:0007669"/>
    <property type="project" value="UniProtKB-UniRule"/>
</dbReference>
<dbReference type="EC" id="5.3.1.1" evidence="9 10"/>
<dbReference type="GO" id="GO:0006096">
    <property type="term" value="P:glycolytic process"/>
    <property type="evidence" value="ECO:0007669"/>
    <property type="project" value="UniProtKB-UniRule"/>
</dbReference>
<keyword evidence="7 9" id="KW-0324">Glycolysis</keyword>
<evidence type="ECO:0000256" key="5">
    <source>
        <dbReference type="ARBA" id="ARBA00022432"/>
    </source>
</evidence>
<feature type="active site" description="Proton acceptor" evidence="9">
    <location>
        <position position="164"/>
    </location>
</feature>
<name>A0A0D6B371_RHOSU</name>
<dbReference type="FunFam" id="3.20.20.70:FF:000016">
    <property type="entry name" value="Triosephosphate isomerase"/>
    <property type="match status" value="1"/>
</dbReference>
<dbReference type="SUPFAM" id="SSF51351">
    <property type="entry name" value="Triosephosphate isomerase (TIM)"/>
    <property type="match status" value="1"/>
</dbReference>
<evidence type="ECO:0000256" key="1">
    <source>
        <dbReference type="ARBA" id="ARBA00000148"/>
    </source>
</evidence>
<dbReference type="UniPathway" id="UPA00138"/>
<dbReference type="GO" id="GO:0004807">
    <property type="term" value="F:triose-phosphate isomerase activity"/>
    <property type="evidence" value="ECO:0007669"/>
    <property type="project" value="UniProtKB-UniRule"/>
</dbReference>
<dbReference type="PROSITE" id="PS51440">
    <property type="entry name" value="TIM_2"/>
    <property type="match status" value="1"/>
</dbReference>
<dbReference type="InterPro" id="IPR000652">
    <property type="entry name" value="Triosephosphate_isomerase"/>
</dbReference>
<dbReference type="PANTHER" id="PTHR21139">
    <property type="entry name" value="TRIOSEPHOSPHATE ISOMERASE"/>
    <property type="match status" value="1"/>
</dbReference>
<dbReference type="PANTHER" id="PTHR21139:SF42">
    <property type="entry name" value="TRIOSEPHOSPHATE ISOMERASE"/>
    <property type="match status" value="1"/>
</dbReference>
<feature type="active site" description="Electrophile" evidence="9">
    <location>
        <position position="93"/>
    </location>
</feature>
<dbReference type="NCBIfam" id="TIGR00419">
    <property type="entry name" value="tim"/>
    <property type="match status" value="1"/>
</dbReference>
<evidence type="ECO:0000256" key="2">
    <source>
        <dbReference type="ARBA" id="ARBA00004680"/>
    </source>
</evidence>
<evidence type="ECO:0000256" key="6">
    <source>
        <dbReference type="ARBA" id="ARBA00022490"/>
    </source>
</evidence>
<dbReference type="InterPro" id="IPR022896">
    <property type="entry name" value="TrioseP_Isoase_bac/euk"/>
</dbReference>
<evidence type="ECO:0000256" key="7">
    <source>
        <dbReference type="ARBA" id="ARBA00023152"/>
    </source>
</evidence>
<reference evidence="11 12" key="1">
    <citation type="submission" date="2015-02" db="EMBL/GenBank/DDBJ databases">
        <title>Genome sequene of Rhodovulum sulfidophilum DSM 2351.</title>
        <authorList>
            <person name="Nagao N."/>
        </authorList>
    </citation>
    <scope>NUCLEOTIDE SEQUENCE [LARGE SCALE GENOMIC DNA]</scope>
    <source>
        <strain evidence="11 12">DSM 2351</strain>
    </source>
</reference>
<dbReference type="InterPro" id="IPR020861">
    <property type="entry name" value="Triosephosphate_isomerase_AS"/>
</dbReference>